<name>A0A232FH74_9HYME</name>
<evidence type="ECO:0000256" key="1">
    <source>
        <dbReference type="SAM" id="MobiDB-lite"/>
    </source>
</evidence>
<feature type="region of interest" description="Disordered" evidence="1">
    <location>
        <begin position="1"/>
        <end position="27"/>
    </location>
</feature>
<evidence type="ECO:0000313" key="3">
    <source>
        <dbReference type="Proteomes" id="UP000215335"/>
    </source>
</evidence>
<reference evidence="2 3" key="1">
    <citation type="journal article" date="2017" name="Curr. Biol.">
        <title>The Evolution of Venom by Co-option of Single-Copy Genes.</title>
        <authorList>
            <person name="Martinson E.O."/>
            <person name="Mrinalini"/>
            <person name="Kelkar Y.D."/>
            <person name="Chang C.H."/>
            <person name="Werren J.H."/>
        </authorList>
    </citation>
    <scope>NUCLEOTIDE SEQUENCE [LARGE SCALE GENOMIC DNA]</scope>
    <source>
        <strain evidence="2 3">Alberta</strain>
        <tissue evidence="2">Whole body</tissue>
    </source>
</reference>
<feature type="region of interest" description="Disordered" evidence="1">
    <location>
        <begin position="597"/>
        <end position="709"/>
    </location>
</feature>
<feature type="compositionally biased region" description="Basic and acidic residues" evidence="1">
    <location>
        <begin position="1"/>
        <end position="11"/>
    </location>
</feature>
<feature type="region of interest" description="Disordered" evidence="1">
    <location>
        <begin position="120"/>
        <end position="159"/>
    </location>
</feature>
<feature type="compositionally biased region" description="Polar residues" evidence="1">
    <location>
        <begin position="308"/>
        <end position="317"/>
    </location>
</feature>
<feature type="compositionally biased region" description="Polar residues" evidence="1">
    <location>
        <begin position="345"/>
        <end position="371"/>
    </location>
</feature>
<dbReference type="EMBL" id="NNAY01000237">
    <property type="protein sequence ID" value="OXU29808.1"/>
    <property type="molecule type" value="Genomic_DNA"/>
</dbReference>
<feature type="compositionally biased region" description="Polar residues" evidence="1">
    <location>
        <begin position="281"/>
        <end position="301"/>
    </location>
</feature>
<feature type="compositionally biased region" description="Polar residues" evidence="1">
    <location>
        <begin position="597"/>
        <end position="618"/>
    </location>
</feature>
<feature type="region of interest" description="Disordered" evidence="1">
    <location>
        <begin position="280"/>
        <end position="466"/>
    </location>
</feature>
<dbReference type="OrthoDB" id="7601093at2759"/>
<feature type="compositionally biased region" description="Basic and acidic residues" evidence="1">
    <location>
        <begin position="457"/>
        <end position="466"/>
    </location>
</feature>
<dbReference type="AlphaFoldDB" id="A0A232FH74"/>
<organism evidence="2 3">
    <name type="scientific">Trichomalopsis sarcophagae</name>
    <dbReference type="NCBI Taxonomy" id="543379"/>
    <lineage>
        <taxon>Eukaryota</taxon>
        <taxon>Metazoa</taxon>
        <taxon>Ecdysozoa</taxon>
        <taxon>Arthropoda</taxon>
        <taxon>Hexapoda</taxon>
        <taxon>Insecta</taxon>
        <taxon>Pterygota</taxon>
        <taxon>Neoptera</taxon>
        <taxon>Endopterygota</taxon>
        <taxon>Hymenoptera</taxon>
        <taxon>Apocrita</taxon>
        <taxon>Proctotrupomorpha</taxon>
        <taxon>Chalcidoidea</taxon>
        <taxon>Pteromalidae</taxon>
        <taxon>Pteromalinae</taxon>
        <taxon>Trichomalopsis</taxon>
    </lineage>
</organism>
<sequence>MDRVGDLDGPSHRTNNMNYHGKPGFDRKTLKTEAYRSDGVRHIQSTISSSKSRTYANMIAEYSEAMEKMKHAKKSEKSPRGLLARLPFESVVSSLTKLERTKLSKGRVGASNSLAVVANRPGKESSHALTDTGTKTDKRKASPTVKKDPQKRDYFTKNGESPGRLYSDFDFVRGYREIENEKENFASRWIHPKSTKSKKSSMSITIDDLASSKARDIERRKFKKLNVLTSDGNMEIKIPVYNSLESDKKLDSGKLVKSRGKSREFTAASNNPCVVAKLATPTESGRNAQSPAKASECTNFNKPPKSLTPRQSSTRSNKALPWWASPDCISSTNNNNNNKPRSPPKRSTSLNDVHASSSPTIQALVSEQVSQIDKPAESQRSTRRGRRMTSIAKITRHIEEELEDRRRQEARRTSIDKTSVPDEKPIQDAGGVTKSAKLQQKKAGAASSGAPVITGSRVDDKKEAVEGRKKRLADVLANKQGDKGAGSANDGNLKSVLSKMDKNFTPSIRLLQDVVKALSKKSNESDRGKSNFTMTSETTDKEEMIDHRYKVKRISDALRPIEKKKDGTLIDYGLKVPTRKPRKPSEKLTVVESIQKKTISVPHQQQQQPTAELSQRKSSIPPKPTVSKNLNPVPQSRSKMPLTKTSKLSSANNRLELQSKQKPAIRAENLADKNRGKPGGGLASGKSDNGSCVGGPLDRKNNKSEREGNCSLANGANSVLTFLKSEQMLDAKNAMRAEMDVCRNQSAQQPVDSDIRPEKELIYSAWLNRFHTRKHTRTIK</sequence>
<feature type="compositionally biased region" description="Basic and acidic residues" evidence="1">
    <location>
        <begin position="697"/>
        <end position="708"/>
    </location>
</feature>
<feature type="compositionally biased region" description="Polar residues" evidence="1">
    <location>
        <begin position="626"/>
        <end position="661"/>
    </location>
</feature>
<accession>A0A232FH74</accession>
<keyword evidence="3" id="KW-1185">Reference proteome</keyword>
<feature type="compositionally biased region" description="Basic and acidic residues" evidence="1">
    <location>
        <begin position="134"/>
        <end position="155"/>
    </location>
</feature>
<comment type="caution">
    <text evidence="2">The sequence shown here is derived from an EMBL/GenBank/DDBJ whole genome shotgun (WGS) entry which is preliminary data.</text>
</comment>
<proteinExistence type="predicted"/>
<dbReference type="Proteomes" id="UP000215335">
    <property type="component" value="Unassembled WGS sequence"/>
</dbReference>
<evidence type="ECO:0000313" key="2">
    <source>
        <dbReference type="EMBL" id="OXU29808.1"/>
    </source>
</evidence>
<feature type="compositionally biased region" description="Basic and acidic residues" evidence="1">
    <location>
        <begin position="396"/>
        <end position="426"/>
    </location>
</feature>
<protein>
    <submittedName>
        <fullName evidence="2">Uncharacterized protein</fullName>
    </submittedName>
</protein>
<gene>
    <name evidence="2" type="ORF">TSAR_014121</name>
</gene>